<dbReference type="EMBL" id="CAAE01012824">
    <property type="protein sequence ID" value="CAF94746.1"/>
    <property type="molecule type" value="Genomic_DNA"/>
</dbReference>
<dbReference type="AlphaFoldDB" id="Q4SX86"/>
<dbReference type="OrthoDB" id="7854943at2759"/>
<feature type="non-terminal residue" evidence="1">
    <location>
        <position position="1"/>
    </location>
</feature>
<reference evidence="1" key="2">
    <citation type="submission" date="2004-02" db="EMBL/GenBank/DDBJ databases">
        <authorList>
            <consortium name="Genoscope"/>
            <consortium name="Whitehead Institute Centre for Genome Research"/>
        </authorList>
    </citation>
    <scope>NUCLEOTIDE SEQUENCE</scope>
</reference>
<evidence type="ECO:0000313" key="1">
    <source>
        <dbReference type="EMBL" id="CAF94746.1"/>
    </source>
</evidence>
<reference evidence="1" key="1">
    <citation type="journal article" date="2004" name="Nature">
        <title>Genome duplication in the teleost fish Tetraodon nigroviridis reveals the early vertebrate proto-karyotype.</title>
        <authorList>
            <person name="Jaillon O."/>
            <person name="Aury J.-M."/>
            <person name="Brunet F."/>
            <person name="Petit J.-L."/>
            <person name="Stange-Thomann N."/>
            <person name="Mauceli E."/>
            <person name="Bouneau L."/>
            <person name="Fischer C."/>
            <person name="Ozouf-Costaz C."/>
            <person name="Bernot A."/>
            <person name="Nicaud S."/>
            <person name="Jaffe D."/>
            <person name="Fisher S."/>
            <person name="Lutfalla G."/>
            <person name="Dossat C."/>
            <person name="Segurens B."/>
            <person name="Dasilva C."/>
            <person name="Salanoubat M."/>
            <person name="Levy M."/>
            <person name="Boudet N."/>
            <person name="Castellano S."/>
            <person name="Anthouard V."/>
            <person name="Jubin C."/>
            <person name="Castelli V."/>
            <person name="Katinka M."/>
            <person name="Vacherie B."/>
            <person name="Biemont C."/>
            <person name="Skalli Z."/>
            <person name="Cattolico L."/>
            <person name="Poulain J."/>
            <person name="De Berardinis V."/>
            <person name="Cruaud C."/>
            <person name="Duprat S."/>
            <person name="Brottier P."/>
            <person name="Coutanceau J.-P."/>
            <person name="Gouzy J."/>
            <person name="Parra G."/>
            <person name="Lardier G."/>
            <person name="Chapple C."/>
            <person name="McKernan K.J."/>
            <person name="McEwan P."/>
            <person name="Bosak S."/>
            <person name="Kellis M."/>
            <person name="Volff J.-N."/>
            <person name="Guigo R."/>
            <person name="Zody M.C."/>
            <person name="Mesirov J."/>
            <person name="Lindblad-Toh K."/>
            <person name="Birren B."/>
            <person name="Nusbaum C."/>
            <person name="Kahn D."/>
            <person name="Robinson-Rechavi M."/>
            <person name="Laudet V."/>
            <person name="Schachter V."/>
            <person name="Quetier F."/>
            <person name="Saurin W."/>
            <person name="Scarpelli C."/>
            <person name="Wincker P."/>
            <person name="Lander E.S."/>
            <person name="Weissenbach J."/>
            <person name="Roest Crollius H."/>
        </authorList>
    </citation>
    <scope>NUCLEOTIDE SEQUENCE [LARGE SCALE GENOMIC DNA]</scope>
</reference>
<protein>
    <submittedName>
        <fullName evidence="1">(spotted green pufferfish) hypothetical protein</fullName>
    </submittedName>
</protein>
<sequence length="41" mass="4400">ALALAMNRDGSSGGVAYVVTIDENRTEEKVVLGNELPTFFD</sequence>
<name>Q4SX86_TETNG</name>
<dbReference type="KEGG" id="tng:GSTEN00011069G001"/>
<comment type="caution">
    <text evidence="1">The sequence shown here is derived from an EMBL/GenBank/DDBJ whole genome shotgun (WGS) entry which is preliminary data.</text>
</comment>
<accession>Q4SX86</accession>
<gene>
    <name evidence="1" type="ORF">GSTENG00011069001</name>
</gene>
<proteinExistence type="predicted"/>
<feature type="non-terminal residue" evidence="1">
    <location>
        <position position="41"/>
    </location>
</feature>
<organism evidence="1">
    <name type="scientific">Tetraodon nigroviridis</name>
    <name type="common">Spotted green pufferfish</name>
    <name type="synonym">Chelonodon nigroviridis</name>
    <dbReference type="NCBI Taxonomy" id="99883"/>
    <lineage>
        <taxon>Eukaryota</taxon>
        <taxon>Metazoa</taxon>
        <taxon>Chordata</taxon>
        <taxon>Craniata</taxon>
        <taxon>Vertebrata</taxon>
        <taxon>Euteleostomi</taxon>
        <taxon>Actinopterygii</taxon>
        <taxon>Neopterygii</taxon>
        <taxon>Teleostei</taxon>
        <taxon>Neoteleostei</taxon>
        <taxon>Acanthomorphata</taxon>
        <taxon>Eupercaria</taxon>
        <taxon>Tetraodontiformes</taxon>
        <taxon>Tetradontoidea</taxon>
        <taxon>Tetraodontidae</taxon>
        <taxon>Tetraodon</taxon>
    </lineage>
</organism>